<keyword evidence="3" id="KW-1185">Reference proteome</keyword>
<dbReference type="Pfam" id="PF14028">
    <property type="entry name" value="Lant_dehydr_C"/>
    <property type="match status" value="1"/>
</dbReference>
<evidence type="ECO:0000259" key="1">
    <source>
        <dbReference type="Pfam" id="PF14028"/>
    </source>
</evidence>
<evidence type="ECO:0000313" key="3">
    <source>
        <dbReference type="Proteomes" id="UP001342631"/>
    </source>
</evidence>
<protein>
    <submittedName>
        <fullName evidence="2">Thiopeptide-type bacteriocin biosynthesis protein</fullName>
    </submittedName>
</protein>
<dbReference type="EMBL" id="BTTX01000004">
    <property type="protein sequence ID" value="GMU07990.1"/>
    <property type="molecule type" value="Genomic_DNA"/>
</dbReference>
<reference evidence="2 3" key="1">
    <citation type="journal article" date="2024" name="Arch. Microbiol.">
        <title>Corallococcus caeni sp. nov., a novel myxobacterium isolated from activated sludge.</title>
        <authorList>
            <person name="Tomita S."/>
            <person name="Nakai R."/>
            <person name="Kuroda K."/>
            <person name="Kurashita H."/>
            <person name="Hatamoto M."/>
            <person name="Yamaguchi T."/>
            <person name="Narihiro T."/>
        </authorList>
    </citation>
    <scope>NUCLEOTIDE SEQUENCE [LARGE SCALE GENOMIC DNA]</scope>
    <source>
        <strain evidence="2 3">NO1</strain>
    </source>
</reference>
<sequence length="337" mass="37215">MTGATPSLPNVAATWVGPSPWLAFHLFREDALDALLCQIVKPIIQDLLARQRIHGFFFIRYPEGGHHIRLRLRLPPDAAGVRGTAEETRLRLEQDCASAGCTPVPAPFEPEVERYGGAQALPASLNLFVLSSLDALNFAEEWRHAARGRQLSEALLRILGLALELAGDTEELMALLDYFSGWRAQMGMAIAKADAFFDLRQDTLLLHFQETVAPFLEENTSPAPLAEGCRALTHALDTLEPPRRRGILGSQLHMAANRMGLLNAEEGYLTRLLCRCASRFATQFPETWRSLDDALRARRVHHLTSASAPASVPEWMSQALTRFAQAPASRPAPILQA</sequence>
<dbReference type="Proteomes" id="UP001342631">
    <property type="component" value="Unassembled WGS sequence"/>
</dbReference>
<feature type="domain" description="Thiopeptide-type bacteriocin biosynthesis" evidence="1">
    <location>
        <begin position="21"/>
        <end position="275"/>
    </location>
</feature>
<proteinExistence type="predicted"/>
<organism evidence="2 3">
    <name type="scientific">Corallococcus caeni</name>
    <dbReference type="NCBI Taxonomy" id="3082388"/>
    <lineage>
        <taxon>Bacteria</taxon>
        <taxon>Pseudomonadati</taxon>
        <taxon>Myxococcota</taxon>
        <taxon>Myxococcia</taxon>
        <taxon>Myxococcales</taxon>
        <taxon>Cystobacterineae</taxon>
        <taxon>Myxococcaceae</taxon>
        <taxon>Corallococcus</taxon>
    </lineage>
</organism>
<evidence type="ECO:0000313" key="2">
    <source>
        <dbReference type="EMBL" id="GMU07990.1"/>
    </source>
</evidence>
<name>A0ABQ6QVE3_9BACT</name>
<gene>
    <name evidence="2" type="ORF">ASNO1_42430</name>
</gene>
<dbReference type="InterPro" id="IPR023809">
    <property type="entry name" value="Thiopep_bacteriocin_synth_dom"/>
</dbReference>
<dbReference type="NCBIfam" id="TIGR03891">
    <property type="entry name" value="thiopep_ocin"/>
    <property type="match status" value="1"/>
</dbReference>
<comment type="caution">
    <text evidence="2">The sequence shown here is derived from an EMBL/GenBank/DDBJ whole genome shotgun (WGS) entry which is preliminary data.</text>
</comment>
<accession>A0ABQ6QVE3</accession>